<organism evidence="1 2">
    <name type="scientific">Trifolium medium</name>
    <dbReference type="NCBI Taxonomy" id="97028"/>
    <lineage>
        <taxon>Eukaryota</taxon>
        <taxon>Viridiplantae</taxon>
        <taxon>Streptophyta</taxon>
        <taxon>Embryophyta</taxon>
        <taxon>Tracheophyta</taxon>
        <taxon>Spermatophyta</taxon>
        <taxon>Magnoliopsida</taxon>
        <taxon>eudicotyledons</taxon>
        <taxon>Gunneridae</taxon>
        <taxon>Pentapetalae</taxon>
        <taxon>rosids</taxon>
        <taxon>fabids</taxon>
        <taxon>Fabales</taxon>
        <taxon>Fabaceae</taxon>
        <taxon>Papilionoideae</taxon>
        <taxon>50 kb inversion clade</taxon>
        <taxon>NPAAA clade</taxon>
        <taxon>Hologalegina</taxon>
        <taxon>IRL clade</taxon>
        <taxon>Trifolieae</taxon>
        <taxon>Trifolium</taxon>
    </lineage>
</organism>
<keyword evidence="2" id="KW-1185">Reference proteome</keyword>
<sequence length="204" mass="23684">MMHCGPTEQHSKHWATRYLNFDERAAGHERLIKLNELEELRLQAYDNAAIYKEKTKHFHDKRLKRKEFEPGQQALLYNSRFKFTAGKLCSKWSGPFLITKVSPYGAVKLFDPKTSTEFKARDVKQALNGRQPTILKTQKYIVFRGRTAEFDGVNKARKSCSAAIMPRCSSSCHYERIRTKDKLTGTVHIAPRCFSSWHDMEQVL</sequence>
<evidence type="ECO:0000313" key="2">
    <source>
        <dbReference type="Proteomes" id="UP000265520"/>
    </source>
</evidence>
<evidence type="ECO:0000313" key="1">
    <source>
        <dbReference type="EMBL" id="MCH90608.1"/>
    </source>
</evidence>
<reference evidence="1 2" key="1">
    <citation type="journal article" date="2018" name="Front. Plant Sci.">
        <title>Red Clover (Trifolium pratense) and Zigzag Clover (T. medium) - A Picture of Genomic Similarities and Differences.</title>
        <authorList>
            <person name="Dluhosova J."/>
            <person name="Istvanek J."/>
            <person name="Nedelnik J."/>
            <person name="Repkova J."/>
        </authorList>
    </citation>
    <scope>NUCLEOTIDE SEQUENCE [LARGE SCALE GENOMIC DNA]</scope>
    <source>
        <strain evidence="2">cv. 10/8</strain>
        <tissue evidence="1">Leaf</tissue>
    </source>
</reference>
<gene>
    <name evidence="1" type="ORF">A2U01_0011526</name>
</gene>
<proteinExistence type="predicted"/>
<accession>A0A392MV91</accession>
<name>A0A392MV91_9FABA</name>
<dbReference type="Proteomes" id="UP000265520">
    <property type="component" value="Unassembled WGS sequence"/>
</dbReference>
<dbReference type="EMBL" id="LXQA010018683">
    <property type="protein sequence ID" value="MCH90608.1"/>
    <property type="molecule type" value="Genomic_DNA"/>
</dbReference>
<comment type="caution">
    <text evidence="1">The sequence shown here is derived from an EMBL/GenBank/DDBJ whole genome shotgun (WGS) entry which is preliminary data.</text>
</comment>
<dbReference type="AlphaFoldDB" id="A0A392MV91"/>
<protein>
    <submittedName>
        <fullName evidence="1">Uncharacterized protein</fullName>
    </submittedName>
</protein>